<evidence type="ECO:0000313" key="16">
    <source>
        <dbReference type="EMBL" id="SDX98214.1"/>
    </source>
</evidence>
<proteinExistence type="predicted"/>
<evidence type="ECO:0000256" key="13">
    <source>
        <dbReference type="ARBA" id="ARBA00051301"/>
    </source>
</evidence>
<dbReference type="PANTHER" id="PTHR43808">
    <property type="entry name" value="ACETYLORNITHINE DEACETYLASE"/>
    <property type="match status" value="1"/>
</dbReference>
<feature type="domain" description="Peptidase M20 dimerisation" evidence="15">
    <location>
        <begin position="170"/>
        <end position="268"/>
    </location>
</feature>
<keyword evidence="6" id="KW-0028">Amino-acid biosynthesis</keyword>
<dbReference type="RefSeq" id="WP_091550377.1">
    <property type="nucleotide sequence ID" value="NZ_FNPH01000001.1"/>
</dbReference>
<evidence type="ECO:0000256" key="10">
    <source>
        <dbReference type="ARBA" id="ARBA00022915"/>
    </source>
</evidence>
<dbReference type="SUPFAM" id="SSF55031">
    <property type="entry name" value="Bacterial exopeptidase dimerisation domain"/>
    <property type="match status" value="1"/>
</dbReference>
<dbReference type="GO" id="GO:0008777">
    <property type="term" value="F:acetylornithine deacetylase activity"/>
    <property type="evidence" value="ECO:0007669"/>
    <property type="project" value="TreeGrafter"/>
</dbReference>
<evidence type="ECO:0000256" key="4">
    <source>
        <dbReference type="ARBA" id="ARBA00011738"/>
    </source>
</evidence>
<dbReference type="GO" id="GO:0006526">
    <property type="term" value="P:L-arginine biosynthetic process"/>
    <property type="evidence" value="ECO:0007669"/>
    <property type="project" value="TreeGrafter"/>
</dbReference>
<keyword evidence="11" id="KW-0457">Lysine biosynthesis</keyword>
<dbReference type="NCBIfam" id="TIGR01900">
    <property type="entry name" value="dapE-gram_pos"/>
    <property type="match status" value="1"/>
</dbReference>
<reference evidence="17" key="1">
    <citation type="submission" date="2016-10" db="EMBL/GenBank/DDBJ databases">
        <authorList>
            <person name="Varghese N."/>
            <person name="Submissions S."/>
        </authorList>
    </citation>
    <scope>NUCLEOTIDE SEQUENCE [LARGE SCALE GENOMIC DNA]</scope>
    <source>
        <strain evidence="17">DSM 45245</strain>
    </source>
</reference>
<dbReference type="EMBL" id="FNPH01000001">
    <property type="protein sequence ID" value="SDX98214.1"/>
    <property type="molecule type" value="Genomic_DNA"/>
</dbReference>
<organism evidence="16 17">
    <name type="scientific">Micromonospora pattaloongensis</name>
    <dbReference type="NCBI Taxonomy" id="405436"/>
    <lineage>
        <taxon>Bacteria</taxon>
        <taxon>Bacillati</taxon>
        <taxon>Actinomycetota</taxon>
        <taxon>Actinomycetes</taxon>
        <taxon>Micromonosporales</taxon>
        <taxon>Micromonosporaceae</taxon>
        <taxon>Micromonospora</taxon>
    </lineage>
</organism>
<dbReference type="Pfam" id="PF07687">
    <property type="entry name" value="M20_dimer"/>
    <property type="match status" value="1"/>
</dbReference>
<keyword evidence="7" id="KW-0479">Metal-binding</keyword>
<sequence>MLNPLTPEVLADPVALTRALVDIESVSRNEKEIADCVEEVLRGAAHLSVERFGNTVMARTDLGRAQRVVLAGHLDTVPLAGNFPSTVDGDKIYGCGTSDMKSGDALALHLAVTVPDPRYDVTYFFYEAEEIDSQYNGLNLVARAHPEWLAADFALLLEPTYGAVEAGCQGTMRAIVRTSGRRAHSARSWRGVNAIHAAGEVLRRLEAYTARTVTIDGCEYREGLNAVRVAGGIAGNVIPDRCEVEVNYRFAPDRSAAQAEAHVREVLDGFEVEVTDSAGGALPGLTAPLAQEFLAAVGAAPVAKLGWTDVARFAELGVPALNFGPGDPMLAHASDEHVEVGKINDGAAVLRRWITAA</sequence>
<dbReference type="Proteomes" id="UP000242415">
    <property type="component" value="Unassembled WGS sequence"/>
</dbReference>
<dbReference type="FunFam" id="3.30.70.360:FF:000011">
    <property type="entry name" value="Succinyl-diaminopimelate desuccinylase"/>
    <property type="match status" value="1"/>
</dbReference>
<dbReference type="GO" id="GO:0046872">
    <property type="term" value="F:metal ion binding"/>
    <property type="evidence" value="ECO:0007669"/>
    <property type="project" value="UniProtKB-KW"/>
</dbReference>
<comment type="cofactor">
    <cofactor evidence="2">
        <name>Zn(2+)</name>
        <dbReference type="ChEBI" id="CHEBI:29105"/>
    </cofactor>
</comment>
<evidence type="ECO:0000256" key="12">
    <source>
        <dbReference type="ARBA" id="ARBA00023285"/>
    </source>
</evidence>
<evidence type="ECO:0000256" key="6">
    <source>
        <dbReference type="ARBA" id="ARBA00022605"/>
    </source>
</evidence>
<dbReference type="AlphaFoldDB" id="A0A1H3G6W7"/>
<dbReference type="InterPro" id="IPR036264">
    <property type="entry name" value="Bact_exopeptidase_dim_dom"/>
</dbReference>
<keyword evidence="12" id="KW-0170">Cobalt</keyword>
<dbReference type="Gene3D" id="3.30.70.360">
    <property type="match status" value="1"/>
</dbReference>
<keyword evidence="17" id="KW-1185">Reference proteome</keyword>
<keyword evidence="9" id="KW-0862">Zinc</keyword>
<keyword evidence="8" id="KW-0378">Hydrolase</keyword>
<dbReference type="STRING" id="405436.SAMN05444365_101283"/>
<evidence type="ECO:0000313" key="17">
    <source>
        <dbReference type="Proteomes" id="UP000242415"/>
    </source>
</evidence>
<dbReference type="Gene3D" id="3.40.630.10">
    <property type="entry name" value="Zn peptidases"/>
    <property type="match status" value="1"/>
</dbReference>
<dbReference type="OrthoDB" id="9809784at2"/>
<dbReference type="PANTHER" id="PTHR43808:SF31">
    <property type="entry name" value="N-ACETYL-L-CITRULLINE DEACETYLASE"/>
    <property type="match status" value="1"/>
</dbReference>
<dbReference type="InterPro" id="IPR011650">
    <property type="entry name" value="Peptidase_M20_dimer"/>
</dbReference>
<evidence type="ECO:0000256" key="11">
    <source>
        <dbReference type="ARBA" id="ARBA00023154"/>
    </source>
</evidence>
<evidence type="ECO:0000256" key="7">
    <source>
        <dbReference type="ARBA" id="ARBA00022723"/>
    </source>
</evidence>
<dbReference type="GO" id="GO:0009014">
    <property type="term" value="F:succinyl-diaminopimelate desuccinylase activity"/>
    <property type="evidence" value="ECO:0007669"/>
    <property type="project" value="UniProtKB-UniRule"/>
</dbReference>
<keyword evidence="10" id="KW-0220">Diaminopimelate biosynthesis</keyword>
<dbReference type="InterPro" id="IPR010174">
    <property type="entry name" value="Succinyl-DAP_deSuclase_DapE"/>
</dbReference>
<evidence type="ECO:0000256" key="14">
    <source>
        <dbReference type="NCBIfam" id="TIGR01900"/>
    </source>
</evidence>
<comment type="subunit">
    <text evidence="4">Homodimer.</text>
</comment>
<dbReference type="GO" id="GO:0009089">
    <property type="term" value="P:lysine biosynthetic process via diaminopimelate"/>
    <property type="evidence" value="ECO:0007669"/>
    <property type="project" value="UniProtKB-UniRule"/>
</dbReference>
<evidence type="ECO:0000256" key="1">
    <source>
        <dbReference type="ARBA" id="ARBA00001941"/>
    </source>
</evidence>
<name>A0A1H3G6W7_9ACTN</name>
<protein>
    <recommendedName>
        <fullName evidence="5 14">Succinyl-diaminopimelate desuccinylase</fullName>
        <ecNumber evidence="5 14">3.5.1.18</ecNumber>
    </recommendedName>
</protein>
<evidence type="ECO:0000256" key="3">
    <source>
        <dbReference type="ARBA" id="ARBA00005130"/>
    </source>
</evidence>
<dbReference type="GO" id="GO:0019877">
    <property type="term" value="P:diaminopimelate biosynthetic process"/>
    <property type="evidence" value="ECO:0007669"/>
    <property type="project" value="UniProtKB-KW"/>
</dbReference>
<comment type="pathway">
    <text evidence="3">Amino-acid biosynthesis; L-lysine biosynthesis via DAP pathway; LL-2,6-diaminopimelate from (S)-tetrahydrodipicolinate (succinylase route): step 3/3.</text>
</comment>
<evidence type="ECO:0000256" key="2">
    <source>
        <dbReference type="ARBA" id="ARBA00001947"/>
    </source>
</evidence>
<evidence type="ECO:0000256" key="9">
    <source>
        <dbReference type="ARBA" id="ARBA00022833"/>
    </source>
</evidence>
<accession>A0A1H3G6W7</accession>
<dbReference type="Pfam" id="PF01546">
    <property type="entry name" value="Peptidase_M20"/>
    <property type="match status" value="1"/>
</dbReference>
<dbReference type="EC" id="3.5.1.18" evidence="5 14"/>
<dbReference type="InterPro" id="IPR050072">
    <property type="entry name" value="Peptidase_M20A"/>
</dbReference>
<dbReference type="SUPFAM" id="SSF53187">
    <property type="entry name" value="Zn-dependent exopeptidases"/>
    <property type="match status" value="1"/>
</dbReference>
<comment type="catalytic activity">
    <reaction evidence="13">
        <text>N-succinyl-(2S,6S)-2,6-diaminopimelate + H2O = (2S,6S)-2,6-diaminopimelate + succinate</text>
        <dbReference type="Rhea" id="RHEA:22608"/>
        <dbReference type="ChEBI" id="CHEBI:15377"/>
        <dbReference type="ChEBI" id="CHEBI:30031"/>
        <dbReference type="ChEBI" id="CHEBI:57609"/>
        <dbReference type="ChEBI" id="CHEBI:58087"/>
        <dbReference type="EC" id="3.5.1.18"/>
    </reaction>
</comment>
<evidence type="ECO:0000256" key="5">
    <source>
        <dbReference type="ARBA" id="ARBA00011921"/>
    </source>
</evidence>
<comment type="cofactor">
    <cofactor evidence="1">
        <name>Co(2+)</name>
        <dbReference type="ChEBI" id="CHEBI:48828"/>
    </cofactor>
</comment>
<evidence type="ECO:0000259" key="15">
    <source>
        <dbReference type="Pfam" id="PF07687"/>
    </source>
</evidence>
<gene>
    <name evidence="16" type="ORF">SAMN05444365_101283</name>
</gene>
<dbReference type="InterPro" id="IPR002933">
    <property type="entry name" value="Peptidase_M20"/>
</dbReference>
<evidence type="ECO:0000256" key="8">
    <source>
        <dbReference type="ARBA" id="ARBA00022801"/>
    </source>
</evidence>